<dbReference type="InterPro" id="IPR029636">
    <property type="entry name" value="Csf1"/>
</dbReference>
<dbReference type="InterPro" id="IPR056779">
    <property type="entry name" value="Csf1_C"/>
</dbReference>
<dbReference type="GO" id="GO:0016020">
    <property type="term" value="C:membrane"/>
    <property type="evidence" value="ECO:0007669"/>
    <property type="project" value="InterPro"/>
</dbReference>
<feature type="domain" description="Csf1 N-terminal" evidence="2">
    <location>
        <begin position="128"/>
        <end position="1536"/>
    </location>
</feature>
<feature type="region of interest" description="Disordered" evidence="1">
    <location>
        <begin position="94"/>
        <end position="154"/>
    </location>
</feature>
<evidence type="ECO:0000256" key="1">
    <source>
        <dbReference type="SAM" id="MobiDB-lite"/>
    </source>
</evidence>
<proteinExistence type="predicted"/>
<evidence type="ECO:0000259" key="3">
    <source>
        <dbReference type="Pfam" id="PF25038"/>
    </source>
</evidence>
<sequence>MFHSDIQQGTITWRYWLYRTRNPQFIEELIQKYNIEDNILKQNETLPCRFVLECEGLEIFIYNKTIAFDNILNDLPKDERLKFEQYLNEKVFKNSSNHNDINNSKSNKNSNKPYSSSDSSNSSDSNNKFNHGTTSSEETESYSSESSTSNNSPINDRIFQEQESKNDILLQSFPFEVKVNHTAVVIGNKFTPSLMVLSADNAKGILDYSQAHSKLDLYKNKFTLDCKNFNMSLRQNIGYNKDDTFKFKIDKGRISKVWRKFIKISGNMLTPLNKKGYNKKPLDSNAAFQEKWKGLLIYRENMFAMDNNDIDDIEFNFAAHEYAKFTNIVKCPRIIFTYSFDIPGSVPHGAHPTIDKNKGPDIGNSGSPPALELDIELYGGSICYGPWAQRQIEYIKTLFSPVLSRSQNPTPILKPGDKRVYTQFKISFNVMEEITWRIPTRESSKDAEFLKHYKETNDDYRSFGWLDLKFSQNSSALISIDLCATKSGSSNIINILFEQTEIRTSVNHDIFMKAKALTFDISLLYPLGWNDKAITTIDVLSSQLETFILREHITLIADILSDFSSGEPTPYELFRPFTYIINWKIDGYSIYLNVNDHNIVNNPLDFNENCYLSFHGDNIYIDISTSTDSLGQRSSNIIYCIKTPMFRLLLNAPPWNTLNEFMKQKEVGRSYCFKAKGNYLIYNDLDVDNVDMVTIECTSKNTLLYCYGFVIRYLINVKMNYFGDFFHFVTTEEYTGEINIKSSNEISNLQEDSKSNNSFSTKSSISIKDTSQTLTANDMKRTTNETDLWLTFSVFDGALILPETIYNCDPVIACHFSELMIDVRSSNYYMDLLTSIEDIYFRRYIAKQAHNIFDIVRDNNGNNIKQEGYLSNITIHGHRMYGLPPSEPTYFCKWDFDLGEFIINSGINFLKGFITSFQKIGFGFSDLENVLLYEADVVDDMTSLTINIKQILIAVREPESKTKLSIKIDGFNFGRIDFENKKYSTRFDMRIPNIHISLVGADENKNEISYFEFETQVNFSNFCKSCNLNHHREIQIDYITKNDAPFRRCPFLLPEDKQNSHIYKTLQGSIVPSSSLPPLPIPIVEQTIKYVVSNFFGNEEYYETHKSIFNKYFTKNELKDKLPHKDLDKLESSIFFQTDEENCNCNNYVIDTNYVSIVVDPKALSFLESFLVDFYNDDMEQIMDSIEIGIVKTLSKIQEGISTINNIKFRILSLDLFWGKRQSGGLELYLNSIDFEMNEKSIEKDREKILAEVAVLLKMKSIRATINSKYDGGIEEELPPALSFMIEDLNFWSTMKEKQLNSINVASMDITIDETQIVWLFTFFGVQKEYIEKAITTFEDVQKKRSASRKEVISRVTAAGDYYQISHDPYVITKPAFITRLSRGHVRENRSWKIITRLRHIITYLPENWNSAVTKHLQKRKFDVSQDAKNIFMSVFSTWRNWEFSDIARSYIYGKLFLVNQSEKQKKAMQMFTRLDMTSLYVTIYTAGQGVDHNFIITNSNFIIEKTPPFTVSGITREKVINITANLGKIKGKVSDKMFKIESLIALLKEEEEPALKRINTIRKSFKVNIAAIFESCDLLFVFGKTELSLLISSGKISALLETPKESVRQGGSAILYAGRSELSLQHNHKLLLETQITNLSVIFVAESLNYKPNILTNIQYNDIHIRIMPETDTVIQFIKDLKNKVDDVKENFHFTKKHNKANTRTEKTVSLINADITCIFSNISVELMPLSPFQYRQETKRLEVSFNFQRMQNFEITIQESDLYLGSHLTKQQYLRLSLGNVNLKGSSSLTPNIVINAEIVASVVKLTLSEPHRLLISFLQDERVASSSLKKLLALKTLFAPTSKSSSANETKPTARIQWSLDTNVQYYGILIPISTTFFVMEIHQLLMSLSDTGLNEAGNNSKELSGHLSIENILVLIKDRGIPSSLSKMVDLSLKLSTIQKPLETQQSYQIESPHFRICLSPYLLVRLLWGGNQLMVLYQHYTTHHPKNLWDFLSSTDIHSNDNSSSSLLSLLKLSSCHILSYNFCIGWLFHKNNHETNPGLIIGYNRLFSAFENNCGKLTVVDAFFAVANGNTSDNFYSDGTEKSTFNRSFLPNLQILYWVKNVGKLKDIFIRLHGESLDVNFLNTFINVIESTLQSIQVFQDLNRLLVHPLNSHVNESVNNDEKNKSSVKDIAPFLSNIRKINCQVKYDGGVFKIYSADDAKSNLEPSLEFKSPGVTVNIDYKIDEQNIKPHWIRTLIKIEPTHNILFSKCAPLLNNFSTDIQNMVRRHSSKGKLTPKVQPLKSSSQTIDYKKLLGAFDIFFEIQSSKQKLSLSCEPKAKVQADIGFDFLNFSINTNNLDSSEPLGFSFILQKIQASIKHIFSRETSASFNLDLIDLIFLFTKPNIVNMYATGFISDLDAYLNVKQIQNLYLFLDIWQFGEMLRSKPLNIPDVTTPTGSMLSLQQVNHGGSLIPWCFTLIFSNIRGRIDLGPSLGILSLNLKKIWLASDHYENKRQLLHIFTDVVKLESIGRLSGIFEVTGAFWVAEVNWSSITRNSKHPLVAISFNIDNIKIKLAFDYHIFLIGTIDNTKIHLHSERDRLGNMPDLLIVTLTCNAINLCSTALVASNLLDIYNTIMRMKQDTNISYLETLRESDTAELKKKINYRDVLRVLNLIQTDVSVDIKTFNVQISPISLFNIEVVVIKIESILASVKTLSGGKVATYLDLQILNAKGSLSTSKKEIDEETVSRMSVEDYMKYASEIKGGTIIDIPRLQVSMHTWQSHNSDILEYKYTSTFGDKIAVRWNLGPINFIKAMWATHVRALAVRRSQNIGNFNEESEDNIEKRIKEEENLLKLIYIAIEEPRIDMPQIKDLGDATPPLEWFGLNRKHFPMFTHQLVMVPIQKLIHSAEKEYASIIGHSE</sequence>
<dbReference type="InterPro" id="IPR048636">
    <property type="entry name" value="Csf1_N"/>
</dbReference>
<dbReference type="Pfam" id="PF21678">
    <property type="entry name" value="Csf1_N"/>
    <property type="match status" value="1"/>
</dbReference>
<dbReference type="EMBL" id="JAWIZZ010000071">
    <property type="protein sequence ID" value="KAK5773661.1"/>
    <property type="molecule type" value="Genomic_DNA"/>
</dbReference>
<organism evidence="4 5">
    <name type="scientific">Arxiozyma heterogenica</name>
    <dbReference type="NCBI Taxonomy" id="278026"/>
    <lineage>
        <taxon>Eukaryota</taxon>
        <taxon>Fungi</taxon>
        <taxon>Dikarya</taxon>
        <taxon>Ascomycota</taxon>
        <taxon>Saccharomycotina</taxon>
        <taxon>Saccharomycetes</taxon>
        <taxon>Saccharomycetales</taxon>
        <taxon>Saccharomycetaceae</taxon>
        <taxon>Arxiozyma</taxon>
    </lineage>
</organism>
<dbReference type="Pfam" id="PF25038">
    <property type="entry name" value="Csf1_C"/>
    <property type="match status" value="1"/>
</dbReference>
<feature type="compositionally biased region" description="Low complexity" evidence="1">
    <location>
        <begin position="94"/>
        <end position="152"/>
    </location>
</feature>
<evidence type="ECO:0000313" key="4">
    <source>
        <dbReference type="EMBL" id="KAK5773661.1"/>
    </source>
</evidence>
<evidence type="ECO:0000259" key="2">
    <source>
        <dbReference type="Pfam" id="PF21678"/>
    </source>
</evidence>
<dbReference type="GO" id="GO:0006113">
    <property type="term" value="P:fermentation"/>
    <property type="evidence" value="ECO:0007669"/>
    <property type="project" value="InterPro"/>
</dbReference>
<reference evidence="5" key="1">
    <citation type="submission" date="2023-07" db="EMBL/GenBank/DDBJ databases">
        <title>A draft genome of Kazachstania heterogenica Y-27499.</title>
        <authorList>
            <person name="Donic C."/>
            <person name="Kralova J.S."/>
            <person name="Fidel L."/>
            <person name="Ben-Dor S."/>
            <person name="Jung S."/>
        </authorList>
    </citation>
    <scope>NUCLEOTIDE SEQUENCE [LARGE SCALE GENOMIC DNA]</scope>
    <source>
        <strain evidence="5">Y27499</strain>
    </source>
</reference>
<dbReference type="PANTHER" id="PTHR32085:SF3">
    <property type="entry name" value="PROTEIN CSF1"/>
    <property type="match status" value="1"/>
</dbReference>
<comment type="caution">
    <text evidence="4">The sequence shown here is derived from an EMBL/GenBank/DDBJ whole genome shotgun (WGS) entry which is preliminary data.</text>
</comment>
<protein>
    <submittedName>
        <fullName evidence="4">Uncharacterized protein</fullName>
    </submittedName>
</protein>
<keyword evidence="5" id="KW-1185">Reference proteome</keyword>
<evidence type="ECO:0000313" key="5">
    <source>
        <dbReference type="Proteomes" id="UP001306508"/>
    </source>
</evidence>
<dbReference type="PANTHER" id="PTHR32085">
    <property type="entry name" value="PROTEIN CSF1"/>
    <property type="match status" value="1"/>
</dbReference>
<dbReference type="Proteomes" id="UP001306508">
    <property type="component" value="Unassembled WGS sequence"/>
</dbReference>
<accession>A0AAN7VZ66</accession>
<gene>
    <name evidence="4" type="ORF">RI543_004969</name>
</gene>
<feature type="domain" description="Csf1 C-terminal region" evidence="3">
    <location>
        <begin position="1570"/>
        <end position="2904"/>
    </location>
</feature>
<name>A0AAN7VZ66_9SACH</name>